<gene>
    <name evidence="3" type="ORF">BN1224_DC9_BZ_00400</name>
</gene>
<dbReference type="EMBL" id="LN847056">
    <property type="protein sequence ID" value="CRI42916.1"/>
    <property type="molecule type" value="Genomic_DNA"/>
</dbReference>
<feature type="transmembrane region" description="Helical" evidence="1">
    <location>
        <begin position="9"/>
        <end position="33"/>
    </location>
</feature>
<name>A0A0F7WTJ1_CHLPN</name>
<dbReference type="InterPro" id="IPR001932">
    <property type="entry name" value="PPM-type_phosphatase-like_dom"/>
</dbReference>
<reference evidence="3" key="1">
    <citation type="submission" date="2015-05" db="EMBL/GenBank/DDBJ databases">
        <authorList>
            <person name="Rattei Thomas"/>
        </authorList>
    </citation>
    <scope>NUCLEOTIDE SEQUENCE</scope>
    <source>
        <strain evidence="3">DC9</strain>
    </source>
</reference>
<sequence>MKHTFTKRVLFFFFLVIPIPLLLNLMVVGFFSFSAAKANLVQVLHTHATNLSIEFEKKLTIHKLFLDRLANTLALKSYASPSAEPYAQAYNEMMALSNTDFSLCLIDPFDGSVRTKNPGDPFIRYLKQHPEMKKKLSAAVGKAFLLTIPGKPLLHYLILVEDVASWDSTTTSGLLVSFYPMSFLQKDLFQSLHITKGNICLVNKYGEVLFCAQDSESSFVFSLDLPNLPQFQARSPSAIEIEKASGILGGENLITVSINKKRYLGLVLNKIPIQGTYTLSLVPVSDLIQSALKVPLNICFFYVLAFLLMWWIFSKINTKLNKPLQELTFCMEAAWRGNHNVRFEPQPYGYEFNELGNIFNCTLLLLLNSIEKADIDYHSGEKLQKELGILSSLQSALLSPDFPTFPKVTFSSQHLRGRQLSGHFNGWTVQDGGDTLLGIIGLAGDIGLPSYLYALSARSLFLAYASLDVSLQKISKDTADSFSKTTEGNEAVVAMTFIKYVEKDRSLELLSLSEGAPTMFLQRGESFVRLPLETHQALQPGDRLICLTGGEDILKYFSQLPIEELLKDPLNPLNTENLIDSLTMMLNNETEHSADGTLTILSFS</sequence>
<evidence type="ECO:0000313" key="3">
    <source>
        <dbReference type="EMBL" id="CRI42916.1"/>
    </source>
</evidence>
<organism evidence="3">
    <name type="scientific">Chlamydia pneumoniae</name>
    <name type="common">Chlamydophila pneumoniae</name>
    <dbReference type="NCBI Taxonomy" id="83558"/>
    <lineage>
        <taxon>Bacteria</taxon>
        <taxon>Pseudomonadati</taxon>
        <taxon>Chlamydiota</taxon>
        <taxon>Chlamydiia</taxon>
        <taxon>Chlamydiales</taxon>
        <taxon>Chlamydiaceae</taxon>
        <taxon>Chlamydia/Chlamydophila group</taxon>
        <taxon>Chlamydia</taxon>
    </lineage>
</organism>
<evidence type="ECO:0000259" key="2">
    <source>
        <dbReference type="SMART" id="SM00331"/>
    </source>
</evidence>
<dbReference type="Gene3D" id="3.60.40.10">
    <property type="entry name" value="PPM-type phosphatase domain"/>
    <property type="match status" value="1"/>
</dbReference>
<protein>
    <recommendedName>
        <fullName evidence="2">PPM-type phosphatase domain-containing protein</fullName>
    </recommendedName>
</protein>
<keyword evidence="1" id="KW-0812">Transmembrane</keyword>
<feature type="transmembrane region" description="Helical" evidence="1">
    <location>
        <begin position="294"/>
        <end position="313"/>
    </location>
</feature>
<keyword evidence="1" id="KW-1133">Transmembrane helix</keyword>
<dbReference type="AlphaFoldDB" id="A0A0F7WTJ1"/>
<accession>A0A0F7WTJ1</accession>
<feature type="domain" description="PPM-type phosphatase" evidence="2">
    <location>
        <begin position="405"/>
        <end position="603"/>
    </location>
</feature>
<dbReference type="SMART" id="SM00331">
    <property type="entry name" value="PP2C_SIG"/>
    <property type="match status" value="1"/>
</dbReference>
<keyword evidence="1" id="KW-0472">Membrane</keyword>
<proteinExistence type="predicted"/>
<evidence type="ECO:0000256" key="1">
    <source>
        <dbReference type="SAM" id="Phobius"/>
    </source>
</evidence>
<dbReference type="InterPro" id="IPR036457">
    <property type="entry name" value="PPM-type-like_dom_sf"/>
</dbReference>